<dbReference type="Pfam" id="PF18962">
    <property type="entry name" value="Por_Secre_tail"/>
    <property type="match status" value="1"/>
</dbReference>
<evidence type="ECO:0000259" key="5">
    <source>
        <dbReference type="Pfam" id="PF18962"/>
    </source>
</evidence>
<organism evidence="6 7">
    <name type="scientific">Flavobacterium endophyticum</name>
    <dbReference type="NCBI Taxonomy" id="1540163"/>
    <lineage>
        <taxon>Bacteria</taxon>
        <taxon>Pseudomonadati</taxon>
        <taxon>Bacteroidota</taxon>
        <taxon>Flavobacteriia</taxon>
        <taxon>Flavobacteriales</taxon>
        <taxon>Flavobacteriaceae</taxon>
        <taxon>Flavobacterium</taxon>
    </lineage>
</organism>
<evidence type="ECO:0000256" key="1">
    <source>
        <dbReference type="ARBA" id="ARBA00006429"/>
    </source>
</evidence>
<dbReference type="OrthoDB" id="5485925at2"/>
<keyword evidence="2" id="KW-0540">Nuclease</keyword>
<evidence type="ECO:0000313" key="7">
    <source>
        <dbReference type="Proteomes" id="UP000277579"/>
    </source>
</evidence>
<reference evidence="6 7" key="1">
    <citation type="submission" date="2018-10" db="EMBL/GenBank/DDBJ databases">
        <title>Genomic Encyclopedia of Archaeal and Bacterial Type Strains, Phase II (KMG-II): from individual species to whole genera.</title>
        <authorList>
            <person name="Goeker M."/>
        </authorList>
    </citation>
    <scope>NUCLEOTIDE SEQUENCE [LARGE SCALE GENOMIC DNA]</scope>
    <source>
        <strain evidence="6 7">DSM 29537</strain>
    </source>
</reference>
<dbReference type="PANTHER" id="PTHR33607:SF2">
    <property type="entry name" value="ENDONUCLEASE-1"/>
    <property type="match status" value="1"/>
</dbReference>
<dbReference type="AlphaFoldDB" id="A0A495ML91"/>
<dbReference type="Proteomes" id="UP000277579">
    <property type="component" value="Unassembled WGS sequence"/>
</dbReference>
<name>A0A495ML91_9FLAO</name>
<dbReference type="RefSeq" id="WP_121374531.1">
    <property type="nucleotide sequence ID" value="NZ_RBLC01000001.1"/>
</dbReference>
<dbReference type="InterPro" id="IPR007346">
    <property type="entry name" value="Endonuclease-I"/>
</dbReference>
<dbReference type="GO" id="GO:0004518">
    <property type="term" value="F:nuclease activity"/>
    <property type="evidence" value="ECO:0007669"/>
    <property type="project" value="UniProtKB-KW"/>
</dbReference>
<keyword evidence="4" id="KW-0378">Hydrolase</keyword>
<keyword evidence="7" id="KW-1185">Reference proteome</keyword>
<comment type="similarity">
    <text evidence="1">Belongs to the EndA/NucM nuclease family.</text>
</comment>
<feature type="domain" description="Secretion system C-terminal sorting" evidence="5">
    <location>
        <begin position="297"/>
        <end position="368"/>
    </location>
</feature>
<accession>A0A495ML91</accession>
<dbReference type="Pfam" id="PF04231">
    <property type="entry name" value="Endonuclease_1"/>
    <property type="match status" value="1"/>
</dbReference>
<dbReference type="SUPFAM" id="SSF54060">
    <property type="entry name" value="His-Me finger endonucleases"/>
    <property type="match status" value="1"/>
</dbReference>
<dbReference type="GO" id="GO:0016787">
    <property type="term" value="F:hydrolase activity"/>
    <property type="evidence" value="ECO:0007669"/>
    <property type="project" value="UniProtKB-KW"/>
</dbReference>
<evidence type="ECO:0000256" key="3">
    <source>
        <dbReference type="ARBA" id="ARBA00022729"/>
    </source>
</evidence>
<evidence type="ECO:0000256" key="2">
    <source>
        <dbReference type="ARBA" id="ARBA00022722"/>
    </source>
</evidence>
<dbReference type="InterPro" id="IPR026444">
    <property type="entry name" value="Secre_tail"/>
</dbReference>
<dbReference type="InterPro" id="IPR044925">
    <property type="entry name" value="His-Me_finger_sf"/>
</dbReference>
<proteinExistence type="inferred from homology"/>
<dbReference type="NCBIfam" id="TIGR04183">
    <property type="entry name" value="Por_Secre_tail"/>
    <property type="match status" value="1"/>
</dbReference>
<sequence length="369" mass="41193">MKNFYAFALLLTVALGYGQIPTGYYNNATGTGYALKTQLKTIISNGHNPKSYDALWTLYQNTAYKDHYYENDNTLLDVYSEKPGGTDSYTFSVPSDQCGSYTGEGSCYNREHVIPKSYFASAAPMYSDAHHLFPTDGYVNNKRDNFPFGKVGTATWTSTNGSKLGPNLNSGYSAGFTGTVFEPIDEFKGDIARAYFYFATRYESNMPSLYTNAPSTTEVKAMFDGSSNKVFSSTFLNILLTWHQQDPVSPREIAINNAIYSHQGNRNPYIDHPEYVNTVWGNALFTPSFDALSIIAVYPNPSNNHRINIDSEVQLDEIQLVNINGQIMQEIKNPAAQSNTYTVENIPSGFYFLRLTSDSQSTTKKVIIN</sequence>
<protein>
    <submittedName>
        <fullName evidence="6">Putative secreted protein (Por secretion system target)</fullName>
    </submittedName>
</protein>
<evidence type="ECO:0000313" key="6">
    <source>
        <dbReference type="EMBL" id="RKS25099.1"/>
    </source>
</evidence>
<comment type="caution">
    <text evidence="6">The sequence shown here is derived from an EMBL/GenBank/DDBJ whole genome shotgun (WGS) entry which is preliminary data.</text>
</comment>
<evidence type="ECO:0000256" key="4">
    <source>
        <dbReference type="ARBA" id="ARBA00022801"/>
    </source>
</evidence>
<keyword evidence="3" id="KW-0732">Signal</keyword>
<gene>
    <name evidence="6" type="ORF">CLV94_0129</name>
</gene>
<dbReference type="PANTHER" id="PTHR33607">
    <property type="entry name" value="ENDONUCLEASE-1"/>
    <property type="match status" value="1"/>
</dbReference>
<dbReference type="EMBL" id="RBLC01000001">
    <property type="protein sequence ID" value="RKS25099.1"/>
    <property type="molecule type" value="Genomic_DNA"/>
</dbReference>